<sequence>MTLKNTNENLIEHGDEHSDILPYSRILRVIKNASDKKFSKSSVQLIQCSATEFIKEIAELSEKQSRTRTGKNHKDLGVTIQKEDVIAAIQKGGKRFSFINFSAEFLEDDFWSTLADKQ</sequence>
<name>A0ABQ8PAB2_9CRYT</name>
<gene>
    <name evidence="2" type="ORF">OJ252_1727</name>
</gene>
<dbReference type="InterPro" id="IPR003958">
    <property type="entry name" value="CBFA_NFYB_domain"/>
</dbReference>
<accession>A0ABQ8PAB2</accession>
<dbReference type="SUPFAM" id="SSF47113">
    <property type="entry name" value="Histone-fold"/>
    <property type="match status" value="1"/>
</dbReference>
<evidence type="ECO:0000259" key="1">
    <source>
        <dbReference type="Pfam" id="PF00808"/>
    </source>
</evidence>
<dbReference type="EMBL" id="JAPCXB010000065">
    <property type="protein sequence ID" value="KAJ1610946.1"/>
    <property type="molecule type" value="Genomic_DNA"/>
</dbReference>
<dbReference type="Pfam" id="PF00808">
    <property type="entry name" value="CBFD_NFYB_HMF"/>
    <property type="match status" value="1"/>
</dbReference>
<dbReference type="Gene3D" id="1.10.20.10">
    <property type="entry name" value="Histone, subunit A"/>
    <property type="match status" value="1"/>
</dbReference>
<keyword evidence="3" id="KW-1185">Reference proteome</keyword>
<dbReference type="InterPro" id="IPR009072">
    <property type="entry name" value="Histone-fold"/>
</dbReference>
<dbReference type="Proteomes" id="UP001071777">
    <property type="component" value="Unassembled WGS sequence"/>
</dbReference>
<evidence type="ECO:0000313" key="2">
    <source>
        <dbReference type="EMBL" id="KAJ1610946.1"/>
    </source>
</evidence>
<comment type="caution">
    <text evidence="2">The sequence shown here is derived from an EMBL/GenBank/DDBJ whole genome shotgun (WGS) entry which is preliminary data.</text>
</comment>
<organism evidence="2 3">
    <name type="scientific">Cryptosporidium canis</name>
    <dbReference type="NCBI Taxonomy" id="195482"/>
    <lineage>
        <taxon>Eukaryota</taxon>
        <taxon>Sar</taxon>
        <taxon>Alveolata</taxon>
        <taxon>Apicomplexa</taxon>
        <taxon>Conoidasida</taxon>
        <taxon>Coccidia</taxon>
        <taxon>Eucoccidiorida</taxon>
        <taxon>Eimeriorina</taxon>
        <taxon>Cryptosporidiidae</taxon>
        <taxon>Cryptosporidium</taxon>
    </lineage>
</organism>
<protein>
    <submittedName>
        <fullName evidence="2">ING1-like protein</fullName>
    </submittedName>
</protein>
<proteinExistence type="predicted"/>
<reference evidence="2" key="1">
    <citation type="submission" date="2022-10" db="EMBL/GenBank/DDBJ databases">
        <title>Adaptive evolution leads to modifications in subtelomeric GC content in a zoonotic Cryptosporidium species.</title>
        <authorList>
            <person name="Li J."/>
            <person name="Feng Y."/>
            <person name="Xiao L."/>
        </authorList>
    </citation>
    <scope>NUCLEOTIDE SEQUENCE</scope>
    <source>
        <strain evidence="2">25894</strain>
    </source>
</reference>
<evidence type="ECO:0000313" key="3">
    <source>
        <dbReference type="Proteomes" id="UP001071777"/>
    </source>
</evidence>
<feature type="domain" description="Transcription factor CBF/NF-Y/archaeal histone" evidence="1">
    <location>
        <begin position="21"/>
        <end position="88"/>
    </location>
</feature>